<proteinExistence type="predicted"/>
<feature type="transmembrane region" description="Helical" evidence="1">
    <location>
        <begin position="43"/>
        <end position="63"/>
    </location>
</feature>
<dbReference type="Proteomes" id="UP000593892">
    <property type="component" value="Chromosome"/>
</dbReference>
<feature type="transmembrane region" description="Helical" evidence="1">
    <location>
        <begin position="15"/>
        <end position="36"/>
    </location>
</feature>
<reference evidence="3 4" key="1">
    <citation type="submission" date="2020-10" db="EMBL/GenBank/DDBJ databases">
        <title>Complete genome sequence of Paludibaculum fermentans P105T, a facultatively anaerobic acidobacterium capable of dissimilatory Fe(III) reduction.</title>
        <authorList>
            <person name="Dedysh S.N."/>
            <person name="Beletsky A.V."/>
            <person name="Kulichevskaya I.S."/>
            <person name="Mardanov A.V."/>
            <person name="Ravin N.V."/>
        </authorList>
    </citation>
    <scope>NUCLEOTIDE SEQUENCE [LARGE SCALE GENOMIC DNA]</scope>
    <source>
        <strain evidence="3 4">P105</strain>
    </source>
</reference>
<evidence type="ECO:0000313" key="3">
    <source>
        <dbReference type="EMBL" id="QOY89137.1"/>
    </source>
</evidence>
<feature type="transmembrane region" description="Helical" evidence="1">
    <location>
        <begin position="115"/>
        <end position="135"/>
    </location>
</feature>
<dbReference type="RefSeq" id="WP_194450799.1">
    <property type="nucleotide sequence ID" value="NZ_CP063849.1"/>
</dbReference>
<keyword evidence="1" id="KW-0472">Membrane</keyword>
<evidence type="ECO:0000259" key="2">
    <source>
        <dbReference type="Pfam" id="PF20382"/>
    </source>
</evidence>
<dbReference type="AlphaFoldDB" id="A0A7S7SKG6"/>
<gene>
    <name evidence="3" type="ORF">IRI77_04040</name>
</gene>
<dbReference type="KEGG" id="pfer:IRI77_04040"/>
<feature type="transmembrane region" description="Helical" evidence="1">
    <location>
        <begin position="75"/>
        <end position="94"/>
    </location>
</feature>
<evidence type="ECO:0000313" key="4">
    <source>
        <dbReference type="Proteomes" id="UP000593892"/>
    </source>
</evidence>
<dbReference type="Pfam" id="PF20382">
    <property type="entry name" value="DUF6677"/>
    <property type="match status" value="1"/>
</dbReference>
<accession>A0A7S7SKG6</accession>
<evidence type="ECO:0000256" key="1">
    <source>
        <dbReference type="SAM" id="Phobius"/>
    </source>
</evidence>
<organism evidence="3 4">
    <name type="scientific">Paludibaculum fermentans</name>
    <dbReference type="NCBI Taxonomy" id="1473598"/>
    <lineage>
        <taxon>Bacteria</taxon>
        <taxon>Pseudomonadati</taxon>
        <taxon>Acidobacteriota</taxon>
        <taxon>Terriglobia</taxon>
        <taxon>Bryobacterales</taxon>
        <taxon>Bryobacteraceae</taxon>
        <taxon>Paludibaculum</taxon>
    </lineage>
</organism>
<name>A0A7S7SKG6_PALFE</name>
<feature type="domain" description="DUF6677" evidence="2">
    <location>
        <begin position="22"/>
        <end position="138"/>
    </location>
</feature>
<sequence length="139" mass="15016">MSEKVMSPYPAMPPITKWLPVVAVAWLVPGGGHFLLKKTYRGAILCGCSVIMFLLGLTMRGYMFQPMTGDLLTTIIYVGGFLADLSNGVLYILTKMFGYSAPDIAGHTVDYGTKFLVAAGLFNVLAVVDAFEIAVGRKD</sequence>
<keyword evidence="4" id="KW-1185">Reference proteome</keyword>
<keyword evidence="1" id="KW-0812">Transmembrane</keyword>
<dbReference type="InterPro" id="IPR046499">
    <property type="entry name" value="DUF6677"/>
</dbReference>
<protein>
    <recommendedName>
        <fullName evidence="2">DUF6677 domain-containing protein</fullName>
    </recommendedName>
</protein>
<keyword evidence="1" id="KW-1133">Transmembrane helix</keyword>
<dbReference type="EMBL" id="CP063849">
    <property type="protein sequence ID" value="QOY89137.1"/>
    <property type="molecule type" value="Genomic_DNA"/>
</dbReference>